<dbReference type="RefSeq" id="WP_277733263.1">
    <property type="nucleotide sequence ID" value="NZ_CP120733.1"/>
</dbReference>
<dbReference type="GO" id="GO:0032259">
    <property type="term" value="P:methylation"/>
    <property type="evidence" value="ECO:0007669"/>
    <property type="project" value="UniProtKB-KW"/>
</dbReference>
<evidence type="ECO:0000313" key="2">
    <source>
        <dbReference type="EMBL" id="WFD11249.1"/>
    </source>
</evidence>
<dbReference type="InterPro" id="IPR029063">
    <property type="entry name" value="SAM-dependent_MTases_sf"/>
</dbReference>
<feature type="domain" description="Methyltransferase type 11" evidence="1">
    <location>
        <begin position="51"/>
        <end position="131"/>
    </location>
</feature>
<keyword evidence="2" id="KW-0489">Methyltransferase</keyword>
<dbReference type="CDD" id="cd02440">
    <property type="entry name" value="AdoMet_MTases"/>
    <property type="match status" value="1"/>
</dbReference>
<protein>
    <submittedName>
        <fullName evidence="2">Class I SAM-dependent methyltransferase</fullName>
    </submittedName>
</protein>
<keyword evidence="3" id="KW-1185">Reference proteome</keyword>
<proteinExistence type="predicted"/>
<evidence type="ECO:0000259" key="1">
    <source>
        <dbReference type="Pfam" id="PF08241"/>
    </source>
</evidence>
<dbReference type="GO" id="GO:0008168">
    <property type="term" value="F:methyltransferase activity"/>
    <property type="evidence" value="ECO:0007669"/>
    <property type="project" value="UniProtKB-KW"/>
</dbReference>
<accession>A0ABY8EHL1</accession>
<dbReference type="Pfam" id="PF08241">
    <property type="entry name" value="Methyltransf_11"/>
    <property type="match status" value="1"/>
</dbReference>
<dbReference type="Gene3D" id="3.40.50.150">
    <property type="entry name" value="Vaccinia Virus protein VP39"/>
    <property type="match status" value="1"/>
</dbReference>
<sequence>MEKICVDTSYYIRGSISPNKKQNNINNFLETINSSVGEKVLLLGNISNYGKYLKKLGVEVIILENDKYVTSSAIVDNGNCNIIQGSVEYMPFKDNYFDKVIFLNYFNCFENEKNALREVYRVLKHKGKVIIEDKNPKNLSVKLKSLQNKIKGYNGKFYRPTEIVEIFGESGFCGTFKEIDSENYIYMGIKTD</sequence>
<organism evidence="2 3">
    <name type="scientific">Tepidibacter hydrothermalis</name>
    <dbReference type="NCBI Taxonomy" id="3036126"/>
    <lineage>
        <taxon>Bacteria</taxon>
        <taxon>Bacillati</taxon>
        <taxon>Bacillota</taxon>
        <taxon>Clostridia</taxon>
        <taxon>Peptostreptococcales</taxon>
        <taxon>Peptostreptococcaceae</taxon>
        <taxon>Tepidibacter</taxon>
    </lineage>
</organism>
<dbReference type="InterPro" id="IPR013216">
    <property type="entry name" value="Methyltransf_11"/>
</dbReference>
<dbReference type="Proteomes" id="UP001222800">
    <property type="component" value="Chromosome"/>
</dbReference>
<name>A0ABY8EHL1_9FIRM</name>
<dbReference type="EMBL" id="CP120733">
    <property type="protein sequence ID" value="WFD11249.1"/>
    <property type="molecule type" value="Genomic_DNA"/>
</dbReference>
<dbReference type="SUPFAM" id="SSF53335">
    <property type="entry name" value="S-adenosyl-L-methionine-dependent methyltransferases"/>
    <property type="match status" value="1"/>
</dbReference>
<keyword evidence="2" id="KW-0808">Transferase</keyword>
<reference evidence="2 3" key="1">
    <citation type="submission" date="2023-03" db="EMBL/GenBank/DDBJ databases">
        <title>Complete genome sequence of Tepidibacter sp. SWIR-1, isolated from a deep-sea hydrothermal vent.</title>
        <authorList>
            <person name="Li X."/>
        </authorList>
    </citation>
    <scope>NUCLEOTIDE SEQUENCE [LARGE SCALE GENOMIC DNA]</scope>
    <source>
        <strain evidence="2 3">SWIR-1</strain>
    </source>
</reference>
<evidence type="ECO:0000313" key="3">
    <source>
        <dbReference type="Proteomes" id="UP001222800"/>
    </source>
</evidence>
<gene>
    <name evidence="2" type="ORF">P4S50_04005</name>
</gene>